<evidence type="ECO:0000313" key="9">
    <source>
        <dbReference type="Proteomes" id="UP001500956"/>
    </source>
</evidence>
<comment type="caution">
    <text evidence="8">The sequence shown here is derived from an EMBL/GenBank/DDBJ whole genome shotgun (WGS) entry which is preliminary data.</text>
</comment>
<dbReference type="SUPFAM" id="SSF103473">
    <property type="entry name" value="MFS general substrate transporter"/>
    <property type="match status" value="1"/>
</dbReference>
<dbReference type="PROSITE" id="PS50850">
    <property type="entry name" value="MFS"/>
    <property type="match status" value="1"/>
</dbReference>
<evidence type="ECO:0000256" key="5">
    <source>
        <dbReference type="SAM" id="MobiDB-lite"/>
    </source>
</evidence>
<protein>
    <submittedName>
        <fullName evidence="8">MFS transporter</fullName>
    </submittedName>
</protein>
<keyword evidence="2 6" id="KW-0812">Transmembrane</keyword>
<evidence type="ECO:0000256" key="1">
    <source>
        <dbReference type="ARBA" id="ARBA00004651"/>
    </source>
</evidence>
<organism evidence="8 9">
    <name type="scientific">Isoptericola chiayiensis</name>
    <dbReference type="NCBI Taxonomy" id="579446"/>
    <lineage>
        <taxon>Bacteria</taxon>
        <taxon>Bacillati</taxon>
        <taxon>Actinomycetota</taxon>
        <taxon>Actinomycetes</taxon>
        <taxon>Micrococcales</taxon>
        <taxon>Promicromonosporaceae</taxon>
        <taxon>Isoptericola</taxon>
    </lineage>
</organism>
<dbReference type="Gene3D" id="1.20.1250.20">
    <property type="entry name" value="MFS general substrate transporter like domains"/>
    <property type="match status" value="1"/>
</dbReference>
<feature type="transmembrane region" description="Helical" evidence="6">
    <location>
        <begin position="413"/>
        <end position="434"/>
    </location>
</feature>
<feature type="transmembrane region" description="Helical" evidence="6">
    <location>
        <begin position="89"/>
        <end position="109"/>
    </location>
</feature>
<proteinExistence type="predicted"/>
<sequence>MTTLTESRDRATTDPRATLLDAAGRTYFPLAFVARLPFAMMVVGVLTLVVAGRDSLTLGGATSGMVGLGGAAIGPLIGAWADRAGQRRVLLVTAAVNSLLLLALTAAVYSAVPDAVVLAIAFAIGASAPQVAPMSRSRLVGLIHTRLPAARRPATLSRTMSYESAADEIVFVVGPFVVGLLAAAFGPAAPMLAAAALTALAVVAFALHATARTPVAAAHGTSGTTAAPAAGDAARATHATPSAPGRAPRTQAPARELWHRRVLVLVAGFVGIGLFFGATLTAMSAVTGDAGHSERAGLLYGFMGIGSVVSALAVSVLPTRFSLRARWLTAAVVQLAGAVVIWTAGSTAVLIVGLLVAGLGIGPSLVTIYSLGSARSPRGRGTTVMTMLGSSVILGQSVASAGTGFLADAAGTGAALAMPAVAGTVILGAAVGNWRLTDR</sequence>
<feature type="compositionally biased region" description="Low complexity" evidence="5">
    <location>
        <begin position="218"/>
        <end position="240"/>
    </location>
</feature>
<feature type="domain" description="Major facilitator superfamily (MFS) profile" evidence="7">
    <location>
        <begin position="261"/>
        <end position="439"/>
    </location>
</feature>
<dbReference type="RefSeq" id="WP_246254264.1">
    <property type="nucleotide sequence ID" value="NZ_BAABID010000005.1"/>
</dbReference>
<dbReference type="PANTHER" id="PTHR23542">
    <property type="match status" value="1"/>
</dbReference>
<evidence type="ECO:0000256" key="2">
    <source>
        <dbReference type="ARBA" id="ARBA00022692"/>
    </source>
</evidence>
<feature type="transmembrane region" description="Helical" evidence="6">
    <location>
        <begin position="26"/>
        <end position="50"/>
    </location>
</feature>
<evidence type="ECO:0000259" key="7">
    <source>
        <dbReference type="PROSITE" id="PS50850"/>
    </source>
</evidence>
<feature type="transmembrane region" description="Helical" evidence="6">
    <location>
        <begin position="191"/>
        <end position="209"/>
    </location>
</feature>
<evidence type="ECO:0000256" key="4">
    <source>
        <dbReference type="ARBA" id="ARBA00023136"/>
    </source>
</evidence>
<gene>
    <name evidence="8" type="ORF">GCM10023216_09130</name>
</gene>
<accession>A0ABP8Y7X0</accession>
<evidence type="ECO:0000313" key="8">
    <source>
        <dbReference type="EMBL" id="GAA4722075.1"/>
    </source>
</evidence>
<dbReference type="InterPro" id="IPR036259">
    <property type="entry name" value="MFS_trans_sf"/>
</dbReference>
<dbReference type="InterPro" id="IPR011701">
    <property type="entry name" value="MFS"/>
</dbReference>
<feature type="transmembrane region" description="Helical" evidence="6">
    <location>
        <begin position="165"/>
        <end position="185"/>
    </location>
</feature>
<keyword evidence="3 6" id="KW-1133">Transmembrane helix</keyword>
<feature type="region of interest" description="Disordered" evidence="5">
    <location>
        <begin position="218"/>
        <end position="251"/>
    </location>
</feature>
<dbReference type="EMBL" id="BAABID010000005">
    <property type="protein sequence ID" value="GAA4722075.1"/>
    <property type="molecule type" value="Genomic_DNA"/>
</dbReference>
<dbReference type="PANTHER" id="PTHR23542:SF1">
    <property type="entry name" value="MAJOR FACILITATOR SUPERFAMILY (MFS) PROFILE DOMAIN-CONTAINING PROTEIN"/>
    <property type="match status" value="1"/>
</dbReference>
<comment type="subcellular location">
    <subcellularLocation>
        <location evidence="1">Cell membrane</location>
        <topology evidence="1">Multi-pass membrane protein</topology>
    </subcellularLocation>
</comment>
<feature type="transmembrane region" description="Helical" evidence="6">
    <location>
        <begin position="262"/>
        <end position="286"/>
    </location>
</feature>
<evidence type="ECO:0000256" key="3">
    <source>
        <dbReference type="ARBA" id="ARBA00022989"/>
    </source>
</evidence>
<keyword evidence="4 6" id="KW-0472">Membrane</keyword>
<reference evidence="9" key="1">
    <citation type="journal article" date="2019" name="Int. J. Syst. Evol. Microbiol.">
        <title>The Global Catalogue of Microorganisms (GCM) 10K type strain sequencing project: providing services to taxonomists for standard genome sequencing and annotation.</title>
        <authorList>
            <consortium name="The Broad Institute Genomics Platform"/>
            <consortium name="The Broad Institute Genome Sequencing Center for Infectious Disease"/>
            <person name="Wu L."/>
            <person name="Ma J."/>
        </authorList>
    </citation>
    <scope>NUCLEOTIDE SEQUENCE [LARGE SCALE GENOMIC DNA]</scope>
    <source>
        <strain evidence="9">JCM 18063</strain>
    </source>
</reference>
<dbReference type="Pfam" id="PF07690">
    <property type="entry name" value="MFS_1"/>
    <property type="match status" value="1"/>
</dbReference>
<feature type="transmembrane region" description="Helical" evidence="6">
    <location>
        <begin position="350"/>
        <end position="372"/>
    </location>
</feature>
<dbReference type="InterPro" id="IPR020846">
    <property type="entry name" value="MFS_dom"/>
</dbReference>
<name>A0ABP8Y7X0_9MICO</name>
<evidence type="ECO:0000256" key="6">
    <source>
        <dbReference type="SAM" id="Phobius"/>
    </source>
</evidence>
<feature type="transmembrane region" description="Helical" evidence="6">
    <location>
        <begin position="298"/>
        <end position="318"/>
    </location>
</feature>
<feature type="transmembrane region" description="Helical" evidence="6">
    <location>
        <begin position="325"/>
        <end position="344"/>
    </location>
</feature>
<feature type="transmembrane region" description="Helical" evidence="6">
    <location>
        <begin position="384"/>
        <end position="407"/>
    </location>
</feature>
<dbReference type="Proteomes" id="UP001500956">
    <property type="component" value="Unassembled WGS sequence"/>
</dbReference>
<feature type="transmembrane region" description="Helical" evidence="6">
    <location>
        <begin position="115"/>
        <end position="132"/>
    </location>
</feature>
<feature type="transmembrane region" description="Helical" evidence="6">
    <location>
        <begin position="56"/>
        <end position="77"/>
    </location>
</feature>
<keyword evidence="9" id="KW-1185">Reference proteome</keyword>